<reference evidence="2 3" key="1">
    <citation type="submission" date="2014-04" db="EMBL/GenBank/DDBJ databases">
        <authorList>
            <consortium name="DOE Joint Genome Institute"/>
            <person name="Kuo A."/>
            <person name="Ruytinx J."/>
            <person name="Rineau F."/>
            <person name="Colpaert J."/>
            <person name="Kohler A."/>
            <person name="Nagy L.G."/>
            <person name="Floudas D."/>
            <person name="Copeland A."/>
            <person name="Barry K.W."/>
            <person name="Cichocki N."/>
            <person name="Veneault-Fourrey C."/>
            <person name="LaButti K."/>
            <person name="Lindquist E.A."/>
            <person name="Lipzen A."/>
            <person name="Lundell T."/>
            <person name="Morin E."/>
            <person name="Murat C."/>
            <person name="Sun H."/>
            <person name="Tunlid A."/>
            <person name="Henrissat B."/>
            <person name="Grigoriev I.V."/>
            <person name="Hibbett D.S."/>
            <person name="Martin F."/>
            <person name="Nordberg H.P."/>
            <person name="Cantor M.N."/>
            <person name="Hua S.X."/>
        </authorList>
    </citation>
    <scope>NUCLEOTIDE SEQUENCE [LARGE SCALE GENOMIC DNA]</scope>
    <source>
        <strain evidence="2 3">UH-Slu-Lm8-n1</strain>
    </source>
</reference>
<evidence type="ECO:0000313" key="3">
    <source>
        <dbReference type="Proteomes" id="UP000054485"/>
    </source>
</evidence>
<dbReference type="HOGENOM" id="CLU_027585_0_0_1"/>
<dbReference type="InterPro" id="IPR036047">
    <property type="entry name" value="F-box-like_dom_sf"/>
</dbReference>
<evidence type="ECO:0000259" key="1">
    <source>
        <dbReference type="PROSITE" id="PS50181"/>
    </source>
</evidence>
<accession>A0A0D0ANP8</accession>
<dbReference type="Gene3D" id="1.20.1280.50">
    <property type="match status" value="1"/>
</dbReference>
<dbReference type="InterPro" id="IPR001810">
    <property type="entry name" value="F-box_dom"/>
</dbReference>
<gene>
    <name evidence="2" type="ORF">CY34DRAFT_808071</name>
</gene>
<keyword evidence="3" id="KW-1185">Reference proteome</keyword>
<feature type="domain" description="F-box" evidence="1">
    <location>
        <begin position="2"/>
        <end position="48"/>
    </location>
</feature>
<dbReference type="STRING" id="930992.A0A0D0ANP8"/>
<dbReference type="SUPFAM" id="SSF81383">
    <property type="entry name" value="F-box domain"/>
    <property type="match status" value="1"/>
</dbReference>
<reference evidence="3" key="2">
    <citation type="submission" date="2015-01" db="EMBL/GenBank/DDBJ databases">
        <title>Evolutionary Origins and Diversification of the Mycorrhizal Mutualists.</title>
        <authorList>
            <consortium name="DOE Joint Genome Institute"/>
            <consortium name="Mycorrhizal Genomics Consortium"/>
            <person name="Kohler A."/>
            <person name="Kuo A."/>
            <person name="Nagy L.G."/>
            <person name="Floudas D."/>
            <person name="Copeland A."/>
            <person name="Barry K.W."/>
            <person name="Cichocki N."/>
            <person name="Veneault-Fourrey C."/>
            <person name="LaButti K."/>
            <person name="Lindquist E.A."/>
            <person name="Lipzen A."/>
            <person name="Lundell T."/>
            <person name="Morin E."/>
            <person name="Murat C."/>
            <person name="Riley R."/>
            <person name="Ohm R."/>
            <person name="Sun H."/>
            <person name="Tunlid A."/>
            <person name="Henrissat B."/>
            <person name="Grigoriev I.V."/>
            <person name="Hibbett D.S."/>
            <person name="Martin F."/>
        </authorList>
    </citation>
    <scope>NUCLEOTIDE SEQUENCE [LARGE SCALE GENOMIC DNA]</scope>
    <source>
        <strain evidence="3">UH-Slu-Lm8-n1</strain>
    </source>
</reference>
<dbReference type="InParanoid" id="A0A0D0ANP8"/>
<organism evidence="2 3">
    <name type="scientific">Suillus luteus UH-Slu-Lm8-n1</name>
    <dbReference type="NCBI Taxonomy" id="930992"/>
    <lineage>
        <taxon>Eukaryota</taxon>
        <taxon>Fungi</taxon>
        <taxon>Dikarya</taxon>
        <taxon>Basidiomycota</taxon>
        <taxon>Agaricomycotina</taxon>
        <taxon>Agaricomycetes</taxon>
        <taxon>Agaricomycetidae</taxon>
        <taxon>Boletales</taxon>
        <taxon>Suillineae</taxon>
        <taxon>Suillaceae</taxon>
        <taxon>Suillus</taxon>
    </lineage>
</organism>
<name>A0A0D0ANP8_9AGAM</name>
<dbReference type="EMBL" id="KN835335">
    <property type="protein sequence ID" value="KIK39614.1"/>
    <property type="molecule type" value="Genomic_DNA"/>
</dbReference>
<protein>
    <recommendedName>
        <fullName evidence="1">F-box domain-containing protein</fullName>
    </recommendedName>
</protein>
<dbReference type="SUPFAM" id="SSF50978">
    <property type="entry name" value="WD40 repeat-like"/>
    <property type="match status" value="1"/>
</dbReference>
<sequence length="476" mass="52756">MCLSLNSLDDDTLLAVFSVLTVPDVLNLRQTCRRLLVFSSQQIVWQNIGSSQILQQGIPFSKKPLSSFSVRDLEDRVRRACHLGKAWKAPSIIFRASGFAATRGGPIQDIHFIPGYDRRWLITVSQGIWSMITLWDRSNLTRVTSWSPQKAVFSALAVNTSEDCEAALAVSLHRYDSVVVEILAIMATVPDSPPGFECIARLNTLRQPIAMCGPLLALADDEAETIIWNWKTQEYAVLQSPVEADLWRNQCTQVVFAYKTILVVRARSVHAFAEPKLAPHPNACVHHPYAQSTFGWVDGIFVSVPPSSPEDSTGMKGQPLSILVRTKNDDPWSSTFKIQLWTLSPMTSSYENTDDGPYYNFPPSMTSEIVTPRRGALRCTDMVLGPYGTAVWVQPEDYSVAGLISSNVHLQNMPVPQSHETLVAAAFPGSLNTQDEPQVKSSWKNHDENWTCLDYDEERGCVALGSTAGAVTILDI</sequence>
<dbReference type="PROSITE" id="PS50181">
    <property type="entry name" value="FBOX"/>
    <property type="match status" value="1"/>
</dbReference>
<dbReference type="InterPro" id="IPR036322">
    <property type="entry name" value="WD40_repeat_dom_sf"/>
</dbReference>
<evidence type="ECO:0000313" key="2">
    <source>
        <dbReference type="EMBL" id="KIK39614.1"/>
    </source>
</evidence>
<dbReference type="AlphaFoldDB" id="A0A0D0ANP8"/>
<dbReference type="OrthoDB" id="3034442at2759"/>
<dbReference type="Proteomes" id="UP000054485">
    <property type="component" value="Unassembled WGS sequence"/>
</dbReference>
<proteinExistence type="predicted"/>